<protein>
    <submittedName>
        <fullName evidence="1">Uncharacterized protein</fullName>
    </submittedName>
</protein>
<dbReference type="Proteomes" id="UP000672602">
    <property type="component" value="Unassembled WGS sequence"/>
</dbReference>
<dbReference type="RefSeq" id="WP_210680209.1">
    <property type="nucleotide sequence ID" value="NZ_JAGMWN010000001.1"/>
</dbReference>
<reference evidence="1" key="1">
    <citation type="submission" date="2021-04" db="EMBL/GenBank/DDBJ databases">
        <authorList>
            <person name="Zhang D.-C."/>
        </authorList>
    </citation>
    <scope>NUCLEOTIDE SEQUENCE</scope>
    <source>
        <strain evidence="1">CGMCC 1.15697</strain>
    </source>
</reference>
<dbReference type="AlphaFoldDB" id="A0A8J7V0T3"/>
<sequence>MVMTQRMKLMKSIILAFSLLIIPPSILFLAKDFQTSLLARHGYEQAAKIVDIWRQESPTCDPDRLSDVFKGRPALKTLIWGQDVTLMCLGEIRVVSVPVWQPFCADIVKISSKRGQTLYLNGEEVDGPVADEDCTGPLAIFFEPQPYAQAGFAQANQILREWREKDPVCDPEEAARLTASHADWKTSAWGGAVTLGCAQGTHVISFQVWPPICGDLIDIIRENDLSFFLDGMELDPKTVPKDCTGALAIIFPPEPYGEAGLEQAETILREWRALSPTCNSEETERLTATRKDWTESKWGGTIDLECARDSRVISFQAWQPVCEEFAAFLSDQDVFFLVNGLPDVDRDAIKDCTGKVAVIYPVRGGGASANRS</sequence>
<proteinExistence type="predicted"/>
<keyword evidence="2" id="KW-1185">Reference proteome</keyword>
<gene>
    <name evidence="1" type="ORF">KAJ83_01310</name>
</gene>
<accession>A0A8J7V0T3</accession>
<comment type="caution">
    <text evidence="1">The sequence shown here is derived from an EMBL/GenBank/DDBJ whole genome shotgun (WGS) entry which is preliminary data.</text>
</comment>
<name>A0A8J7V0T3_9PROT</name>
<organism evidence="1 2">
    <name type="scientific">Marivibrio halodurans</name>
    <dbReference type="NCBI Taxonomy" id="2039722"/>
    <lineage>
        <taxon>Bacteria</taxon>
        <taxon>Pseudomonadati</taxon>
        <taxon>Pseudomonadota</taxon>
        <taxon>Alphaproteobacteria</taxon>
        <taxon>Rhodospirillales</taxon>
        <taxon>Rhodospirillaceae</taxon>
        <taxon>Marivibrio</taxon>
    </lineage>
</organism>
<evidence type="ECO:0000313" key="1">
    <source>
        <dbReference type="EMBL" id="MBP5855630.1"/>
    </source>
</evidence>
<evidence type="ECO:0000313" key="2">
    <source>
        <dbReference type="Proteomes" id="UP000672602"/>
    </source>
</evidence>
<dbReference type="EMBL" id="JAGMWN010000001">
    <property type="protein sequence ID" value="MBP5855630.1"/>
    <property type="molecule type" value="Genomic_DNA"/>
</dbReference>